<dbReference type="GO" id="GO:0003676">
    <property type="term" value="F:nucleic acid binding"/>
    <property type="evidence" value="ECO:0007669"/>
    <property type="project" value="InterPro"/>
</dbReference>
<dbReference type="AlphaFoldDB" id="A0A2A3E1U9"/>
<dbReference type="InterPro" id="IPR001584">
    <property type="entry name" value="Integrase_cat-core"/>
</dbReference>
<keyword evidence="3" id="KW-1185">Reference proteome</keyword>
<dbReference type="InterPro" id="IPR036397">
    <property type="entry name" value="RNaseH_sf"/>
</dbReference>
<dbReference type="PROSITE" id="PS50994">
    <property type="entry name" value="INTEGRASE"/>
    <property type="match status" value="1"/>
</dbReference>
<proteinExistence type="predicted"/>
<name>A0A2A3E1U9_APICC</name>
<dbReference type="SUPFAM" id="SSF53098">
    <property type="entry name" value="Ribonuclease H-like"/>
    <property type="match status" value="1"/>
</dbReference>
<dbReference type="OrthoDB" id="7617425at2759"/>
<dbReference type="Gene3D" id="3.30.420.10">
    <property type="entry name" value="Ribonuclease H-like superfamily/Ribonuclease H"/>
    <property type="match status" value="1"/>
</dbReference>
<sequence length="422" mass="49827">MGNSYSQRHVEKTRVRLRAENRYMLLQQWYSYQKEPGDDIATHIAKLENLAYRLQTLDEKIPNHMIITKILMTLSPSECKKRKATTLNEKYTEKKEEALIGAMSAKYNLEASSDVWHMDSSATEHMSNRKIHRLPFPKSDTISERIGKLIHADLSGPMQENSLGGARYFLMMMKDDYSHWKSLYFIKNKLETSQCLEDFFKKTDNHLKKRINIFRLDNSLEFVNKEIEELTCRYGITHQRTVPFTPEQNGSAENRTIVDLARTSLHTEKLLIKMWAEAVDYTAYTLNRTGTSAKKGVTPIELWLKKRPNILNLRTFGEKVYFHIPKEKRRKWDAKVEKGIFVGYDENIKEYESNIIVLDHQNELMNDTTKINESESETVIQSENNKQVNLDEQDRRLRDRSKIRRPDRKHTYIRKHYNNRTI</sequence>
<dbReference type="STRING" id="94128.A0A2A3E1U9"/>
<dbReference type="Pfam" id="PF25597">
    <property type="entry name" value="SH3_retrovirus"/>
    <property type="match status" value="1"/>
</dbReference>
<dbReference type="PANTHER" id="PTHR42648">
    <property type="entry name" value="TRANSPOSASE, PUTATIVE-RELATED"/>
    <property type="match status" value="1"/>
</dbReference>
<evidence type="ECO:0000259" key="1">
    <source>
        <dbReference type="PROSITE" id="PS50994"/>
    </source>
</evidence>
<evidence type="ECO:0000313" key="3">
    <source>
        <dbReference type="Proteomes" id="UP000242457"/>
    </source>
</evidence>
<accession>A0A2A3E1U9</accession>
<dbReference type="Proteomes" id="UP000242457">
    <property type="component" value="Unassembled WGS sequence"/>
</dbReference>
<gene>
    <name evidence="2" type="ORF">APICC_01718</name>
</gene>
<dbReference type="EMBL" id="KZ288457">
    <property type="protein sequence ID" value="PBC25504.1"/>
    <property type="molecule type" value="Genomic_DNA"/>
</dbReference>
<dbReference type="GO" id="GO:0015074">
    <property type="term" value="P:DNA integration"/>
    <property type="evidence" value="ECO:0007669"/>
    <property type="project" value="InterPro"/>
</dbReference>
<dbReference type="Pfam" id="PF14223">
    <property type="entry name" value="Retrotran_gag_2"/>
    <property type="match status" value="1"/>
</dbReference>
<reference evidence="2" key="1">
    <citation type="submission" date="2014-07" db="EMBL/GenBank/DDBJ databases">
        <title>Genomic and transcriptomic analysis on Apis cerana provide comprehensive insights into honey bee biology.</title>
        <authorList>
            <person name="Diao Q."/>
            <person name="Sun L."/>
            <person name="Zheng H."/>
            <person name="Zheng H."/>
            <person name="Xu S."/>
            <person name="Wang S."/>
            <person name="Zeng Z."/>
            <person name="Hu F."/>
            <person name="Su S."/>
            <person name="Wu J."/>
        </authorList>
    </citation>
    <scope>NUCLEOTIDE SEQUENCE [LARGE SCALE GENOMIC DNA]</scope>
    <source>
        <tissue evidence="2">Pupae without intestine</tissue>
    </source>
</reference>
<feature type="domain" description="Integrase catalytic" evidence="1">
    <location>
        <begin position="133"/>
        <end position="307"/>
    </location>
</feature>
<dbReference type="PANTHER" id="PTHR42648:SF24">
    <property type="entry name" value="INTEGRASE CATALYTIC DOMAIN-CONTAINING PROTEIN"/>
    <property type="match status" value="1"/>
</dbReference>
<dbReference type="InterPro" id="IPR039537">
    <property type="entry name" value="Retrotran_Ty1/copia-like"/>
</dbReference>
<dbReference type="InterPro" id="IPR012337">
    <property type="entry name" value="RNaseH-like_sf"/>
</dbReference>
<dbReference type="InterPro" id="IPR057670">
    <property type="entry name" value="SH3_retrovirus"/>
</dbReference>
<protein>
    <submittedName>
        <fullName evidence="2">Copia protein</fullName>
    </submittedName>
</protein>
<organism evidence="2 3">
    <name type="scientific">Apis cerana cerana</name>
    <name type="common">Oriental honeybee</name>
    <dbReference type="NCBI Taxonomy" id="94128"/>
    <lineage>
        <taxon>Eukaryota</taxon>
        <taxon>Metazoa</taxon>
        <taxon>Ecdysozoa</taxon>
        <taxon>Arthropoda</taxon>
        <taxon>Hexapoda</taxon>
        <taxon>Insecta</taxon>
        <taxon>Pterygota</taxon>
        <taxon>Neoptera</taxon>
        <taxon>Endopterygota</taxon>
        <taxon>Hymenoptera</taxon>
        <taxon>Apocrita</taxon>
        <taxon>Aculeata</taxon>
        <taxon>Apoidea</taxon>
        <taxon>Anthophila</taxon>
        <taxon>Apidae</taxon>
        <taxon>Apis</taxon>
    </lineage>
</organism>
<evidence type="ECO:0000313" key="2">
    <source>
        <dbReference type="EMBL" id="PBC25504.1"/>
    </source>
</evidence>